<dbReference type="InterPro" id="IPR029044">
    <property type="entry name" value="Nucleotide-diphossugar_trans"/>
</dbReference>
<evidence type="ECO:0000313" key="1">
    <source>
        <dbReference type="EMBL" id="SJM29855.1"/>
    </source>
</evidence>
<dbReference type="Proteomes" id="UP000245698">
    <property type="component" value="Unassembled WGS sequence"/>
</dbReference>
<sequence length="244" mass="27959">MTDAFRVFVGWDSREPIAYDVARHSLLKNASVPVSVIPIKQDELRARELYWREKDPLASTEFTYTRFLTPFLADYTGWALFCDCDFLWLGDIAGLLEYTKSNKAVYCVQHDYTPKATTKMDGVVQTSYPRKNWSSLMLFNCAHPSVKSLTPEVVNRESGAYLHRMQWVADEDLGSLPVEWNWLEGWNEKPALGTPKAVHYTSGGPWFAEWQNVDYADLWIAERDEFLGNADQTEASLRARRAGS</sequence>
<keyword evidence="1" id="KW-0808">Transferase</keyword>
<proteinExistence type="predicted"/>
<organism evidence="1 2">
    <name type="scientific">Mesorhizobium delmotii</name>
    <dbReference type="NCBI Taxonomy" id="1631247"/>
    <lineage>
        <taxon>Bacteria</taxon>
        <taxon>Pseudomonadati</taxon>
        <taxon>Pseudomonadota</taxon>
        <taxon>Alphaproteobacteria</taxon>
        <taxon>Hyphomicrobiales</taxon>
        <taxon>Phyllobacteriaceae</taxon>
        <taxon>Mesorhizobium</taxon>
    </lineage>
</organism>
<dbReference type="Gene3D" id="3.90.550.10">
    <property type="entry name" value="Spore Coat Polysaccharide Biosynthesis Protein SpsA, Chain A"/>
    <property type="match status" value="1"/>
</dbReference>
<evidence type="ECO:0000313" key="2">
    <source>
        <dbReference type="Proteomes" id="UP000245698"/>
    </source>
</evidence>
<dbReference type="GO" id="GO:0016740">
    <property type="term" value="F:transferase activity"/>
    <property type="evidence" value="ECO:0007669"/>
    <property type="project" value="UniProtKB-KW"/>
</dbReference>
<name>A0A2P9AFI1_9HYPH</name>
<dbReference type="EMBL" id="FUIG01000013">
    <property type="protein sequence ID" value="SJM29855.1"/>
    <property type="molecule type" value="Genomic_DNA"/>
</dbReference>
<reference evidence="2" key="1">
    <citation type="submission" date="2016-12" db="EMBL/GenBank/DDBJ databases">
        <authorList>
            <person name="Brunel B."/>
        </authorList>
    </citation>
    <scope>NUCLEOTIDE SEQUENCE [LARGE SCALE GENOMIC DNA]</scope>
</reference>
<dbReference type="SUPFAM" id="SSF53448">
    <property type="entry name" value="Nucleotide-diphospho-sugar transferases"/>
    <property type="match status" value="1"/>
</dbReference>
<accession>A0A2P9AFI1</accession>
<dbReference type="PANTHER" id="PTHR35105">
    <property type="entry name" value="EXPRESSED PROTEIN"/>
    <property type="match status" value="1"/>
</dbReference>
<dbReference type="PANTHER" id="PTHR35105:SF2">
    <property type="entry name" value="PROTEIN CDI"/>
    <property type="match status" value="1"/>
</dbReference>
<protein>
    <submittedName>
        <fullName evidence="1">LPS:glycosyltransferase</fullName>
    </submittedName>
</protein>
<dbReference type="AlphaFoldDB" id="A0A2P9AFI1"/>
<gene>
    <name evidence="1" type="ORF">BQ8482_111785</name>
</gene>
<keyword evidence="2" id="KW-1185">Reference proteome</keyword>